<dbReference type="PRINTS" id="PR01437">
    <property type="entry name" value="NUOXDRDTASE4"/>
</dbReference>
<feature type="transmembrane region" description="Helical" evidence="8">
    <location>
        <begin position="390"/>
        <end position="409"/>
    </location>
</feature>
<proteinExistence type="predicted"/>
<feature type="domain" description="NADH:quinone oxidoreductase/Mrp antiporter transmembrane" evidence="9">
    <location>
        <begin position="140"/>
        <end position="275"/>
    </location>
</feature>
<dbReference type="PANTHER" id="PTHR42682">
    <property type="entry name" value="HYDROGENASE-4 COMPONENT F"/>
    <property type="match status" value="1"/>
</dbReference>
<dbReference type="InterPro" id="IPR052175">
    <property type="entry name" value="ComplexI-like_HydComp"/>
</dbReference>
<feature type="transmembrane region" description="Helical" evidence="8">
    <location>
        <begin position="250"/>
        <end position="268"/>
    </location>
</feature>
<gene>
    <name evidence="10" type="ORF">A2Y75_03300</name>
</gene>
<dbReference type="GO" id="GO:0005886">
    <property type="term" value="C:plasma membrane"/>
    <property type="evidence" value="ECO:0007669"/>
    <property type="project" value="UniProtKB-SubCell"/>
</dbReference>
<dbReference type="EMBL" id="MELK01000048">
    <property type="protein sequence ID" value="OFW56161.1"/>
    <property type="molecule type" value="Genomic_DNA"/>
</dbReference>
<evidence type="ECO:0000256" key="3">
    <source>
        <dbReference type="ARBA" id="ARBA00022692"/>
    </source>
</evidence>
<dbReference type="InterPro" id="IPR001750">
    <property type="entry name" value="ND/Mrp_TM"/>
</dbReference>
<dbReference type="STRING" id="1797197.A2Y75_03300"/>
<feature type="transmembrane region" description="Helical" evidence="8">
    <location>
        <begin position="145"/>
        <end position="163"/>
    </location>
</feature>
<dbReference type="InterPro" id="IPR003918">
    <property type="entry name" value="NADH_UbQ_OxRdtase"/>
</dbReference>
<feature type="transmembrane region" description="Helical" evidence="8">
    <location>
        <begin position="421"/>
        <end position="441"/>
    </location>
</feature>
<feature type="transmembrane region" description="Helical" evidence="8">
    <location>
        <begin position="208"/>
        <end position="229"/>
    </location>
</feature>
<evidence type="ECO:0000256" key="7">
    <source>
        <dbReference type="RuleBase" id="RU000320"/>
    </source>
</evidence>
<evidence type="ECO:0000256" key="6">
    <source>
        <dbReference type="ARBA" id="ARBA00023136"/>
    </source>
</evidence>
<dbReference type="Pfam" id="PF00361">
    <property type="entry name" value="Proton_antipo_M"/>
    <property type="match status" value="2"/>
</dbReference>
<feature type="transmembrane region" description="Helical" evidence="8">
    <location>
        <begin position="175"/>
        <end position="196"/>
    </location>
</feature>
<dbReference type="GO" id="GO:0016491">
    <property type="term" value="F:oxidoreductase activity"/>
    <property type="evidence" value="ECO:0007669"/>
    <property type="project" value="UniProtKB-KW"/>
</dbReference>
<feature type="transmembrane region" description="Helical" evidence="8">
    <location>
        <begin position="518"/>
        <end position="537"/>
    </location>
</feature>
<evidence type="ECO:0000313" key="11">
    <source>
        <dbReference type="Proteomes" id="UP000177876"/>
    </source>
</evidence>
<dbReference type="GO" id="GO:0008137">
    <property type="term" value="F:NADH dehydrogenase (ubiquinone) activity"/>
    <property type="evidence" value="ECO:0007669"/>
    <property type="project" value="InterPro"/>
</dbReference>
<feature type="transmembrane region" description="Helical" evidence="8">
    <location>
        <begin position="348"/>
        <end position="370"/>
    </location>
</feature>
<comment type="caution">
    <text evidence="10">The sequence shown here is derived from an EMBL/GenBank/DDBJ whole genome shotgun (WGS) entry which is preliminary data.</text>
</comment>
<keyword evidence="6 8" id="KW-0472">Membrane</keyword>
<feature type="transmembrane region" description="Helical" evidence="8">
    <location>
        <begin position="320"/>
        <end position="341"/>
    </location>
</feature>
<sequence>MEVEKTTELVFSILPTLALGLPILGAAAAAFAGERRARLRNWLVVASSGLTLLVAILMLARVFSSGTVYFNLDIMRIGDRFVGNLEVDALGAFFAFFAAVVWFAASLHAFKYMDHEQKRTRFFFFMLLTEAATLGVFMVQDFFTLYLFFEAMGLMAYVLVVHSETAKARAAATKYIVMTIIGGLSLLAGIFLYLGYSGTIGFVPPVESVWLTGSFKVVALACLIAGFGVKAGMVPLHVWLPDAHPAAPSPASALLSGVMIKVGAYGILRTVLTFFQQPPLHEAEGHVVETASHAAEGAAHGAAQGVAHGASSLATNVQTLGLIIIGFAVLTMFVGMILALVQRDIKRTLAYSSVSQMGYILFGVGCLGFLGAEGGMGMGGSLYHIMNHAFFKGCFFLAAGAIVFCAHELDMFKLGGLWRRMPITTIFWSISALGIMGIVFFNGFVSKTLLHHAILESHVLAESGHLASAGWIKAAEIIFIITSGGTIAYITKMTYYTFFRRPRKEDAGHIEHVKEAPLWMLAGMGILAAGVLFNGLFPGLLLGKLIAPTVETVHGLDPELVEHMANTHIFIWANIKEIMVPLAIGISIFILGAWPDLFGLKRRGPDIFAMRLPRWLGVDYWYVRVARASLALPFMGHRAYEPVKDQVVKGMKAGAGGTVQLVRDVIYPSLTSKPLGWVRENSLQLYGDARSRLMPRLREYQGDIAVGALVIAVSLTMFLIMKLL</sequence>
<organism evidence="10 11">
    <name type="scientific">Candidatus Solincola sediminis</name>
    <dbReference type="NCBI Taxonomy" id="1797199"/>
    <lineage>
        <taxon>Bacteria</taxon>
        <taxon>Bacillati</taxon>
        <taxon>Actinomycetota</taxon>
        <taxon>Candidatus Geothermincolia</taxon>
        <taxon>Candidatus Geothermincolales</taxon>
        <taxon>Candidatus Geothermincolaceae</taxon>
        <taxon>Candidatus Solincola</taxon>
    </lineage>
</organism>
<evidence type="ECO:0000259" key="9">
    <source>
        <dbReference type="Pfam" id="PF00361"/>
    </source>
</evidence>
<evidence type="ECO:0000256" key="4">
    <source>
        <dbReference type="ARBA" id="ARBA00022989"/>
    </source>
</evidence>
<keyword evidence="4 8" id="KW-1133">Transmembrane helix</keyword>
<dbReference type="GO" id="GO:0042773">
    <property type="term" value="P:ATP synthesis coupled electron transport"/>
    <property type="evidence" value="ECO:0007669"/>
    <property type="project" value="InterPro"/>
</dbReference>
<feature type="domain" description="NADH:quinone oxidoreductase/Mrp antiporter transmembrane" evidence="9">
    <location>
        <begin position="322"/>
        <end position="459"/>
    </location>
</feature>
<evidence type="ECO:0000313" key="10">
    <source>
        <dbReference type="EMBL" id="OFW56161.1"/>
    </source>
</evidence>
<accession>A0A1F2WH41</accession>
<evidence type="ECO:0000256" key="2">
    <source>
        <dbReference type="ARBA" id="ARBA00022475"/>
    </source>
</evidence>
<evidence type="ECO:0000256" key="8">
    <source>
        <dbReference type="SAM" id="Phobius"/>
    </source>
</evidence>
<feature type="transmembrane region" description="Helical" evidence="8">
    <location>
        <begin position="700"/>
        <end position="721"/>
    </location>
</feature>
<feature type="transmembrane region" description="Helical" evidence="8">
    <location>
        <begin position="43"/>
        <end position="70"/>
    </location>
</feature>
<feature type="transmembrane region" description="Helical" evidence="8">
    <location>
        <begin position="122"/>
        <end position="139"/>
    </location>
</feature>
<comment type="subcellular location">
    <subcellularLocation>
        <location evidence="1">Cell membrane</location>
        <topology evidence="1">Multi-pass membrane protein</topology>
    </subcellularLocation>
    <subcellularLocation>
        <location evidence="7">Membrane</location>
        <topology evidence="7">Multi-pass membrane protein</topology>
    </subcellularLocation>
</comment>
<name>A0A1F2WH41_9ACTN</name>
<protein>
    <recommendedName>
        <fullName evidence="9">NADH:quinone oxidoreductase/Mrp antiporter transmembrane domain-containing protein</fullName>
    </recommendedName>
</protein>
<keyword evidence="5" id="KW-0560">Oxidoreductase</keyword>
<dbReference type="PANTHER" id="PTHR42682:SF4">
    <property type="entry name" value="NADH-UBIQUINONE_PLASTOQUINONE"/>
    <property type="match status" value="1"/>
</dbReference>
<dbReference type="AlphaFoldDB" id="A0A1F2WH41"/>
<evidence type="ECO:0000256" key="1">
    <source>
        <dbReference type="ARBA" id="ARBA00004651"/>
    </source>
</evidence>
<keyword evidence="2" id="KW-1003">Cell membrane</keyword>
<keyword evidence="3 7" id="KW-0812">Transmembrane</keyword>
<evidence type="ECO:0000256" key="5">
    <source>
        <dbReference type="ARBA" id="ARBA00023002"/>
    </source>
</evidence>
<dbReference type="Proteomes" id="UP000177876">
    <property type="component" value="Unassembled WGS sequence"/>
</dbReference>
<feature type="transmembrane region" description="Helical" evidence="8">
    <location>
        <begin position="90"/>
        <end position="110"/>
    </location>
</feature>
<feature type="transmembrane region" description="Helical" evidence="8">
    <location>
        <begin position="578"/>
        <end position="600"/>
    </location>
</feature>
<feature type="transmembrane region" description="Helical" evidence="8">
    <location>
        <begin position="477"/>
        <end position="498"/>
    </location>
</feature>
<feature type="transmembrane region" description="Helical" evidence="8">
    <location>
        <begin position="12"/>
        <end position="31"/>
    </location>
</feature>
<reference evidence="10 11" key="1">
    <citation type="journal article" date="2016" name="Nat. Commun.">
        <title>Thousands of microbial genomes shed light on interconnected biogeochemical processes in an aquifer system.</title>
        <authorList>
            <person name="Anantharaman K."/>
            <person name="Brown C.T."/>
            <person name="Hug L.A."/>
            <person name="Sharon I."/>
            <person name="Castelle C.J."/>
            <person name="Probst A.J."/>
            <person name="Thomas B.C."/>
            <person name="Singh A."/>
            <person name="Wilkins M.J."/>
            <person name="Karaoz U."/>
            <person name="Brodie E.L."/>
            <person name="Williams K.H."/>
            <person name="Hubbard S.S."/>
            <person name="Banfield J.F."/>
        </authorList>
    </citation>
    <scope>NUCLEOTIDE SEQUENCE [LARGE SCALE GENOMIC DNA]</scope>
</reference>